<organism evidence="3 4">
    <name type="scientific">Burkholderia multivorans (strain ATCC 17616 / 249)</name>
    <dbReference type="NCBI Taxonomy" id="395019"/>
    <lineage>
        <taxon>Bacteria</taxon>
        <taxon>Pseudomonadati</taxon>
        <taxon>Pseudomonadota</taxon>
        <taxon>Betaproteobacteria</taxon>
        <taxon>Burkholderiales</taxon>
        <taxon>Burkholderiaceae</taxon>
        <taxon>Burkholderia</taxon>
        <taxon>Burkholderia cepacia complex</taxon>
    </lineage>
</organism>
<dbReference type="GO" id="GO:0004553">
    <property type="term" value="F:hydrolase activity, hydrolyzing O-glycosyl compounds"/>
    <property type="evidence" value="ECO:0007669"/>
    <property type="project" value="InterPro"/>
</dbReference>
<comment type="similarity">
    <text evidence="1">Belongs to the glycosyl hydrolase 16 family.</text>
</comment>
<evidence type="ECO:0000313" key="4">
    <source>
        <dbReference type="Proteomes" id="UP000008815"/>
    </source>
</evidence>
<accession>A0A0H3KKX7</accession>
<dbReference type="SUPFAM" id="SSF49899">
    <property type="entry name" value="Concanavalin A-like lectins/glucanases"/>
    <property type="match status" value="1"/>
</dbReference>
<dbReference type="STRING" id="395019.BMULJ_00632"/>
<proteinExistence type="inferred from homology"/>
<dbReference type="eggNOG" id="COG2273">
    <property type="taxonomic scope" value="Bacteria"/>
</dbReference>
<dbReference type="KEGG" id="bmj:BMULJ_00632"/>
<dbReference type="Pfam" id="PF00722">
    <property type="entry name" value="Glyco_hydro_16"/>
    <property type="match status" value="1"/>
</dbReference>
<sequence length="289" mass="32632">MANYVRENRFSPRPRLAALGIIFATICSNGYAQSWNKTSPVTYASPIHLTTPDQDYVVRRPVTDRDRDLIARYRSGKLKPDFETRFTRRADLDDWDLQVSENTKLRSCVRPNSVSTGPEGLTLTVEPATDCHAKWSTGQIVSKNRFKYGYFEASMKLAPISGMDNAFWLVTSDGYEIDVTEAFYPKTATSAVHQWHPPRGKEHSMVSTAINIKQDLSKDFHDYSVLWNEKELIFAIDGEPYVALTPNNTINGTAVLHLSNALVPWGAKPPSNPEGVRTMFRGVRVFKLQ</sequence>
<dbReference type="EMBL" id="AP009385">
    <property type="protein sequence ID" value="BAG42596.1"/>
    <property type="molecule type" value="Genomic_DNA"/>
</dbReference>
<protein>
    <submittedName>
        <fullName evidence="3">Glycoside hydrolase</fullName>
    </submittedName>
</protein>
<dbReference type="PROSITE" id="PS51762">
    <property type="entry name" value="GH16_2"/>
    <property type="match status" value="1"/>
</dbReference>
<feature type="domain" description="GH16" evidence="2">
    <location>
        <begin position="80"/>
        <end position="289"/>
    </location>
</feature>
<dbReference type="RefSeq" id="WP_012467494.1">
    <property type="nucleotide sequence ID" value="NC_010084.1"/>
</dbReference>
<evidence type="ECO:0000313" key="3">
    <source>
        <dbReference type="EMBL" id="BAG42596.1"/>
    </source>
</evidence>
<reference evidence="3 4" key="1">
    <citation type="submission" date="2007-04" db="EMBL/GenBank/DDBJ databases">
        <title>Complete genome sequence of Burkholderia multivorans ATCC 17616.</title>
        <authorList>
            <person name="Ohtsubo Y."/>
            <person name="Yamashita A."/>
            <person name="Kurokawa K."/>
            <person name="Takami H."/>
            <person name="Yuhara S."/>
            <person name="Nishiyama E."/>
            <person name="Endo R."/>
            <person name="Miyazaki R."/>
            <person name="Ono A."/>
            <person name="Yano K."/>
            <person name="Ito M."/>
            <person name="Sota M."/>
            <person name="Yuji N."/>
            <person name="Hattori M."/>
            <person name="Tsuda M."/>
        </authorList>
    </citation>
    <scope>NUCLEOTIDE SEQUENCE [LARGE SCALE GENOMIC DNA]</scope>
    <source>
        <strain evidence="4">ATCC 17616 / 249</strain>
    </source>
</reference>
<keyword evidence="3" id="KW-0378">Hydrolase</keyword>
<dbReference type="PANTHER" id="PTHR10963:SF55">
    <property type="entry name" value="GLYCOSIDE HYDROLASE FAMILY 16 PROTEIN"/>
    <property type="match status" value="1"/>
</dbReference>
<dbReference type="InterPro" id="IPR050546">
    <property type="entry name" value="Glycosyl_Hydrlase_16"/>
</dbReference>
<evidence type="ECO:0000256" key="1">
    <source>
        <dbReference type="ARBA" id="ARBA00006865"/>
    </source>
</evidence>
<dbReference type="AlphaFoldDB" id="A0A0H3KKX7"/>
<name>A0A0H3KKX7_BURM1</name>
<dbReference type="Gene3D" id="2.60.120.200">
    <property type="match status" value="1"/>
</dbReference>
<dbReference type="InterPro" id="IPR013320">
    <property type="entry name" value="ConA-like_dom_sf"/>
</dbReference>
<dbReference type="InterPro" id="IPR000757">
    <property type="entry name" value="Beta-glucanase-like"/>
</dbReference>
<evidence type="ECO:0000259" key="2">
    <source>
        <dbReference type="PROSITE" id="PS51762"/>
    </source>
</evidence>
<gene>
    <name evidence="3" type="ordered locus">BMULJ_00632</name>
</gene>
<dbReference type="GO" id="GO:0005975">
    <property type="term" value="P:carbohydrate metabolic process"/>
    <property type="evidence" value="ECO:0007669"/>
    <property type="project" value="InterPro"/>
</dbReference>
<dbReference type="Proteomes" id="UP000008815">
    <property type="component" value="Chromosome 1"/>
</dbReference>
<dbReference type="HOGENOM" id="CLU_961978_0_0_4"/>
<keyword evidence="4" id="KW-1185">Reference proteome</keyword>
<dbReference type="PANTHER" id="PTHR10963">
    <property type="entry name" value="GLYCOSYL HYDROLASE-RELATED"/>
    <property type="match status" value="1"/>
</dbReference>
<dbReference type="CDD" id="cd00413">
    <property type="entry name" value="Glyco_hydrolase_16"/>
    <property type="match status" value="1"/>
</dbReference>